<evidence type="ECO:0000259" key="12">
    <source>
        <dbReference type="Pfam" id="PF13472"/>
    </source>
</evidence>
<evidence type="ECO:0000256" key="4">
    <source>
        <dbReference type="ARBA" id="ARBA00022833"/>
    </source>
</evidence>
<evidence type="ECO:0000256" key="5">
    <source>
        <dbReference type="ARBA" id="ARBA00023049"/>
    </source>
</evidence>
<dbReference type="GO" id="GO:0006508">
    <property type="term" value="P:proteolysis"/>
    <property type="evidence" value="ECO:0007669"/>
    <property type="project" value="UniProtKB-KW"/>
</dbReference>
<comment type="similarity">
    <text evidence="7">Belongs to the peptidase M3 family.</text>
</comment>
<keyword evidence="2 7" id="KW-0479">Metal-binding</keyword>
<dbReference type="GO" id="GO:0000981">
    <property type="term" value="F:DNA-binding transcription factor activity, RNA polymerase II-specific"/>
    <property type="evidence" value="ECO:0007669"/>
    <property type="project" value="InterPro"/>
</dbReference>
<keyword evidence="3 7" id="KW-0378">Hydrolase</keyword>
<accession>A0A0G4L2Y9</accession>
<evidence type="ECO:0000256" key="2">
    <source>
        <dbReference type="ARBA" id="ARBA00022723"/>
    </source>
</evidence>
<dbReference type="PANTHER" id="PTHR43784:SF3">
    <property type="entry name" value="GDSL FAMILY LIPASE"/>
    <property type="match status" value="1"/>
</dbReference>
<keyword evidence="4 7" id="KW-0862">Zinc</keyword>
<dbReference type="InterPro" id="IPR024079">
    <property type="entry name" value="MetalloPept_cat_dom_sf"/>
</dbReference>
<feature type="non-terminal residue" evidence="13">
    <location>
        <position position="1360"/>
    </location>
</feature>
<dbReference type="GO" id="GO:0004222">
    <property type="term" value="F:metalloendopeptidase activity"/>
    <property type="evidence" value="ECO:0007669"/>
    <property type="project" value="InterPro"/>
</dbReference>
<dbReference type="Pfam" id="PF01432">
    <property type="entry name" value="Peptidase_M3"/>
    <property type="match status" value="1"/>
</dbReference>
<feature type="transmembrane region" description="Helical" evidence="9">
    <location>
        <begin position="1198"/>
        <end position="1223"/>
    </location>
</feature>
<reference evidence="14" key="1">
    <citation type="submission" date="2015-05" db="EMBL/GenBank/DDBJ databases">
        <authorList>
            <person name="Fogelqvist Johan"/>
        </authorList>
    </citation>
    <scope>NUCLEOTIDE SEQUENCE [LARGE SCALE GENOMIC DNA]</scope>
</reference>
<dbReference type="InterPro" id="IPR022127">
    <property type="entry name" value="STIMATE/YPL162C"/>
</dbReference>
<evidence type="ECO:0000256" key="3">
    <source>
        <dbReference type="ARBA" id="ARBA00022801"/>
    </source>
</evidence>
<keyword evidence="9" id="KW-1133">Transmembrane helix</keyword>
<dbReference type="InterPro" id="IPR053140">
    <property type="entry name" value="GDSL_Rv0518-like"/>
</dbReference>
<evidence type="ECO:0000256" key="8">
    <source>
        <dbReference type="SAM" id="MobiDB-lite"/>
    </source>
</evidence>
<keyword evidence="9" id="KW-0472">Membrane</keyword>
<evidence type="ECO:0000256" key="6">
    <source>
        <dbReference type="ARBA" id="ARBA00023242"/>
    </source>
</evidence>
<dbReference type="Gene3D" id="3.40.50.1110">
    <property type="entry name" value="SGNH hydrolase"/>
    <property type="match status" value="1"/>
</dbReference>
<sequence>MFTLSLKRALTALIALSTVTDARPPCPPRDNQEWVTVWGAMPQLTEPQNLPPAPFNETGLVFRDTTIRQTVKISLAASTIRLQISNAFKASELQPSAGLFKNRYLTSPNGFIVFARRSLQKASKIVDRVLGASSTAEYKAIVKDLDRLSDLLCRVLDLSDFVRMTHPDPRFQQAAAGAWSLVYQYMNQLNTMTGLSDQLTKALANKDVVASWSEEEKTVAEILKLDFTKSAVNLPQRERDRFVDLSQQISEVGSDFVSEMAPEKDEIVLPSSSFYGLYPSIARALTRGGKVRLPSMSAEAQAALRTVKDEDTRRAVFVASRTASRRTVHRLDTMLKLRSELAELSGFQSYAHLALKDRMMAKTPGSVMQFLLALQQHNRPIVQKEMADLLAQKQTHLDGMATKVQPWDKDYLMDSVRLDMRLPVRHPDQLAAYFSIGTVMQGLSRLFSRLYGIRFEWVTVWGAMPQLTEPHNLPPAPFNETGLVFRDTTIRQTVKVSLAASTIRLQISNVFGGSDLPITAVSVALPSDPSVAGTSGIQADTARKATFSNATSFVVPPGALYVSDPITLEVEAESILAISIYLAAGQTTNAITSHPGSRTSSWLAYGNHVSDAELPSPVRTDHWFLISALEARLYKGASTFAIVGDSLTDGRGSTTNANNRWPDRLLARLQLDPATSQVAILNQAAGGNRVLNDGLGPAALGRIDRDVLAHSGVRYALLFIGINDIGTTASDEAALTLTAGRLEQAYAQMAYRIRRKGITVWGATLTPMTGEGQTYGTPEREAARQRVNAWIRGSGVFDAVVDFDEIVRDPSAPEKLAAAYDEGDHLHLNPAGYQAMADGFDLALFTAASAGTRKLACSKEPDGCSRCRKEGILCVYSAQKPMGRPRKRRHMEDAEEQPLTTQPEMASLQASLRPSSHVQPDSLPVSSDLDLDFASFYHGDNDYLINTDMSTMDFFAPVGGIPSMAPDFASFAMPYSEPQLAASGLQFGGVDLLGGINFDDKDPANKQVSEDITTDMNYIYSKAPVRFAKDQPAPAHDLASAPQAATSHQVSFPYSSQHQNQTPNPESSDASTSSATTPASSPNSDVSPKPAHKSIPHINCACLSQIYLSLDSLSRLPDDIGAAMRAARNAAKTAHNLITCPTCSTPYIDDPSRQAPMQAFQNTMLLGMLIPTVVNAYVRILELVDEVTAEAKAKGQTLLFRFLQIFFVMMFFPLIMNAMQYYIIDSFIKKAVGGDHERVPEEDPEWASANAAASPYDDRSGLFDGDAQTIVFTLGLSYTPLGKPAESIQSGNYGSPPNAWWWLKQSLIYFCGLFGMKVVVLLIFLVFPWISRVGDWALRWTEGNEQLQIFFVMMFFPLIM</sequence>
<dbReference type="Gene3D" id="1.10.1370.10">
    <property type="entry name" value="Neurolysin, domain 3"/>
    <property type="match status" value="1"/>
</dbReference>
<dbReference type="InterPro" id="IPR013830">
    <property type="entry name" value="SGNH_hydro"/>
</dbReference>
<dbReference type="InterPro" id="IPR001138">
    <property type="entry name" value="Zn2Cys6_DnaBD"/>
</dbReference>
<keyword evidence="1 7" id="KW-0645">Protease</keyword>
<evidence type="ECO:0000259" key="11">
    <source>
        <dbReference type="Pfam" id="PF01432"/>
    </source>
</evidence>
<name>A0A0G4L2Y9_VERLO</name>
<dbReference type="InterPro" id="IPR024077">
    <property type="entry name" value="Neurolysin/TOP_dom2"/>
</dbReference>
<dbReference type="CDD" id="cd00067">
    <property type="entry name" value="GAL4"/>
    <property type="match status" value="1"/>
</dbReference>
<dbReference type="SUPFAM" id="SSF55486">
    <property type="entry name" value="Metalloproteases ('zincins'), catalytic domain"/>
    <property type="match status" value="1"/>
</dbReference>
<evidence type="ECO:0000256" key="9">
    <source>
        <dbReference type="SAM" id="Phobius"/>
    </source>
</evidence>
<feature type="region of interest" description="Disordered" evidence="8">
    <location>
        <begin position="1031"/>
        <end position="1092"/>
    </location>
</feature>
<evidence type="ECO:0000256" key="1">
    <source>
        <dbReference type="ARBA" id="ARBA00022670"/>
    </source>
</evidence>
<gene>
    <name evidence="13" type="ORF">BN1723_010944</name>
</gene>
<feature type="signal peptide" evidence="10">
    <location>
        <begin position="1"/>
        <end position="22"/>
    </location>
</feature>
<dbReference type="GO" id="GO:0008270">
    <property type="term" value="F:zinc ion binding"/>
    <property type="evidence" value="ECO:0007669"/>
    <property type="project" value="InterPro"/>
</dbReference>
<feature type="chain" id="PRO_5002565756" evidence="10">
    <location>
        <begin position="23"/>
        <end position="1360"/>
    </location>
</feature>
<comment type="cofactor">
    <cofactor evidence="7">
        <name>Zn(2+)</name>
        <dbReference type="ChEBI" id="CHEBI:29105"/>
    </cofactor>
    <text evidence="7">Binds 1 zinc ion.</text>
</comment>
<keyword evidence="9" id="KW-0812">Transmembrane</keyword>
<dbReference type="Pfam" id="PF12400">
    <property type="entry name" value="STIMATE"/>
    <property type="match status" value="2"/>
</dbReference>
<dbReference type="Gene3D" id="3.40.390.10">
    <property type="entry name" value="Collagenase (Catalytic Domain)"/>
    <property type="match status" value="1"/>
</dbReference>
<dbReference type="SUPFAM" id="SSF52266">
    <property type="entry name" value="SGNH hydrolase"/>
    <property type="match status" value="1"/>
</dbReference>
<feature type="region of interest" description="Disordered" evidence="8">
    <location>
        <begin position="884"/>
        <end position="903"/>
    </location>
</feature>
<feature type="transmembrane region" description="Helical" evidence="9">
    <location>
        <begin position="1307"/>
        <end position="1330"/>
    </location>
</feature>
<dbReference type="InterPro" id="IPR001567">
    <property type="entry name" value="Pept_M3A_M3B_dom"/>
</dbReference>
<evidence type="ECO:0000256" key="10">
    <source>
        <dbReference type="SAM" id="SignalP"/>
    </source>
</evidence>
<keyword evidence="10" id="KW-0732">Signal</keyword>
<dbReference type="EMBL" id="CVQI01006891">
    <property type="protein sequence ID" value="CRK16362.1"/>
    <property type="molecule type" value="Genomic_DNA"/>
</dbReference>
<proteinExistence type="inferred from homology"/>
<evidence type="ECO:0000256" key="7">
    <source>
        <dbReference type="RuleBase" id="RU003435"/>
    </source>
</evidence>
<feature type="compositionally biased region" description="Polar residues" evidence="8">
    <location>
        <begin position="1043"/>
        <end position="1062"/>
    </location>
</feature>
<keyword evidence="5 7" id="KW-0482">Metalloprotease</keyword>
<dbReference type="PANTHER" id="PTHR43784">
    <property type="entry name" value="GDSL-LIKE LIPASE/ACYLHYDROLASE, PUTATIVE (AFU_ORTHOLOGUE AFUA_2G00820)-RELATED"/>
    <property type="match status" value="1"/>
</dbReference>
<organism evidence="13 14">
    <name type="scientific">Verticillium longisporum</name>
    <name type="common">Verticillium dahliae var. longisporum</name>
    <dbReference type="NCBI Taxonomy" id="100787"/>
    <lineage>
        <taxon>Eukaryota</taxon>
        <taxon>Fungi</taxon>
        <taxon>Dikarya</taxon>
        <taxon>Ascomycota</taxon>
        <taxon>Pezizomycotina</taxon>
        <taxon>Sordariomycetes</taxon>
        <taxon>Hypocreomycetidae</taxon>
        <taxon>Glomerellales</taxon>
        <taxon>Plectosphaerellaceae</taxon>
        <taxon>Verticillium</taxon>
    </lineage>
</organism>
<keyword evidence="6" id="KW-0539">Nucleus</keyword>
<dbReference type="Proteomes" id="UP000045706">
    <property type="component" value="Unassembled WGS sequence"/>
</dbReference>
<dbReference type="InterPro" id="IPR036514">
    <property type="entry name" value="SGNH_hydro_sf"/>
</dbReference>
<dbReference type="Pfam" id="PF13472">
    <property type="entry name" value="Lipase_GDSL_2"/>
    <property type="match status" value="1"/>
</dbReference>
<evidence type="ECO:0000313" key="13">
    <source>
        <dbReference type="EMBL" id="CRK16362.1"/>
    </source>
</evidence>
<evidence type="ECO:0000313" key="14">
    <source>
        <dbReference type="Proteomes" id="UP000045706"/>
    </source>
</evidence>
<feature type="domain" description="SGNH hydrolase-type esterase" evidence="12">
    <location>
        <begin position="643"/>
        <end position="835"/>
    </location>
</feature>
<feature type="domain" description="Peptidase M3A/M3B catalytic" evidence="11">
    <location>
        <begin position="305"/>
        <end position="456"/>
    </location>
</feature>
<dbReference type="CDD" id="cd01830">
    <property type="entry name" value="XynE_like"/>
    <property type="match status" value="1"/>
</dbReference>
<feature type="compositionally biased region" description="Low complexity" evidence="8">
    <location>
        <begin position="1063"/>
        <end position="1085"/>
    </location>
</feature>
<protein>
    <submittedName>
        <fullName evidence="13">Uncharacterized protein</fullName>
    </submittedName>
</protein>